<feature type="domain" description="Domain of unknown function at the cortex 1" evidence="1">
    <location>
        <begin position="17"/>
        <end position="290"/>
    </location>
</feature>
<dbReference type="InterPro" id="IPR013897">
    <property type="entry name" value="Duc1"/>
</dbReference>
<gene>
    <name evidence="2" type="ORF">PACTADRAFT_42870</name>
</gene>
<dbReference type="Proteomes" id="UP000094236">
    <property type="component" value="Unassembled WGS sequence"/>
</dbReference>
<proteinExistence type="predicted"/>
<dbReference type="STRING" id="669874.A0A1E4TUN6"/>
<dbReference type="PANTHER" id="PTHR34826">
    <property type="entry name" value="UPF0590 PROTEIN C409.17C"/>
    <property type="match status" value="1"/>
</dbReference>
<protein>
    <recommendedName>
        <fullName evidence="1">Domain of unknown function at the cortex 1 domain-containing protein</fullName>
    </recommendedName>
</protein>
<dbReference type="PANTHER" id="PTHR34826:SF2">
    <property type="entry name" value="UPF0590 PROTEIN C409.17C"/>
    <property type="match status" value="1"/>
</dbReference>
<reference evidence="3" key="1">
    <citation type="submission" date="2016-05" db="EMBL/GenBank/DDBJ databases">
        <title>Comparative genomics of biotechnologically important yeasts.</title>
        <authorList>
            <consortium name="DOE Joint Genome Institute"/>
            <person name="Riley R."/>
            <person name="Haridas S."/>
            <person name="Wolfe K.H."/>
            <person name="Lopes M.R."/>
            <person name="Hittinger C.T."/>
            <person name="Goker M."/>
            <person name="Salamov A."/>
            <person name="Wisecaver J."/>
            <person name="Long T.M."/>
            <person name="Aerts A.L."/>
            <person name="Barry K."/>
            <person name="Choi C."/>
            <person name="Clum A."/>
            <person name="Coughlan A.Y."/>
            <person name="Deshpande S."/>
            <person name="Douglass A.P."/>
            <person name="Hanson S.J."/>
            <person name="Klenk H.-P."/>
            <person name="Labutti K."/>
            <person name="Lapidus A."/>
            <person name="Lindquist E."/>
            <person name="Lipzen A."/>
            <person name="Meier-Kolthoff J.P."/>
            <person name="Ohm R.A."/>
            <person name="Otillar R.P."/>
            <person name="Pangilinan J."/>
            <person name="Peng Y."/>
            <person name="Rokas A."/>
            <person name="Rosa C.A."/>
            <person name="Scheuner C."/>
            <person name="Sibirny A.A."/>
            <person name="Slot J.C."/>
            <person name="Stielow J.B."/>
            <person name="Sun H."/>
            <person name="Kurtzman C.P."/>
            <person name="Blackwell M."/>
            <person name="Grigoriev I.V."/>
            <person name="Jeffries T.W."/>
        </authorList>
    </citation>
    <scope>NUCLEOTIDE SEQUENCE [LARGE SCALE GENOMIC DNA]</scope>
    <source>
        <strain evidence="3">NRRL Y-2460</strain>
    </source>
</reference>
<evidence type="ECO:0000259" key="1">
    <source>
        <dbReference type="Pfam" id="PF08588"/>
    </source>
</evidence>
<keyword evidence="3" id="KW-1185">Reference proteome</keyword>
<dbReference type="OrthoDB" id="2119945at2759"/>
<organism evidence="2 3">
    <name type="scientific">Pachysolen tannophilus NRRL Y-2460</name>
    <dbReference type="NCBI Taxonomy" id="669874"/>
    <lineage>
        <taxon>Eukaryota</taxon>
        <taxon>Fungi</taxon>
        <taxon>Dikarya</taxon>
        <taxon>Ascomycota</taxon>
        <taxon>Saccharomycotina</taxon>
        <taxon>Pichiomycetes</taxon>
        <taxon>Pachysolenaceae</taxon>
        <taxon>Pachysolen</taxon>
    </lineage>
</organism>
<name>A0A1E4TUN6_PACTA</name>
<sequence>MWSSTESQVSEQQNKYLKISASNSYDSNTFQLVPINTEIPVIIDSKIGEFKLYIRIRDFVGSKKFYNKSNSNYNCSYFDNENRNRANISLEIHFKPKMEINGNDLNFGNDFGHPIRDCLPYGTAAGMKLFKYLDPSATADIYSDQPFIYGKALSSFNIVNVKLEKQDFGKQDLKPKPIQENLYNIKTSDLEIPNDNIKRQNFFTSNNNLQNFTFLPGYEYKFDFFNNYITMRDSKFSLSLPGGFNLDLSNYLQNNSEVVKSVRWVIKKNVMDGIGVNFGDLGLVIQFELVDDNTTEYDDNIVKQDYITREELIVQQELTE</sequence>
<dbReference type="Pfam" id="PF08588">
    <property type="entry name" value="Duc1"/>
    <property type="match status" value="1"/>
</dbReference>
<evidence type="ECO:0000313" key="2">
    <source>
        <dbReference type="EMBL" id="ODV95429.1"/>
    </source>
</evidence>
<evidence type="ECO:0000313" key="3">
    <source>
        <dbReference type="Proteomes" id="UP000094236"/>
    </source>
</evidence>
<dbReference type="AlphaFoldDB" id="A0A1E4TUN6"/>
<dbReference type="EMBL" id="KV454014">
    <property type="protein sequence ID" value="ODV95429.1"/>
    <property type="molecule type" value="Genomic_DNA"/>
</dbReference>
<accession>A0A1E4TUN6</accession>